<organism evidence="2 3">
    <name type="scientific">Trichuris muris</name>
    <name type="common">Mouse whipworm</name>
    <dbReference type="NCBI Taxonomy" id="70415"/>
    <lineage>
        <taxon>Eukaryota</taxon>
        <taxon>Metazoa</taxon>
        <taxon>Ecdysozoa</taxon>
        <taxon>Nematoda</taxon>
        <taxon>Enoplea</taxon>
        <taxon>Dorylaimia</taxon>
        <taxon>Trichinellida</taxon>
        <taxon>Trichuridae</taxon>
        <taxon>Trichuris</taxon>
    </lineage>
</organism>
<protein>
    <submittedName>
        <fullName evidence="3">DDE_Tnp_IS1595 domain-containing protein</fullName>
    </submittedName>
</protein>
<dbReference type="STRING" id="70415.A0A5S6Q3V3"/>
<dbReference type="InterPro" id="IPR024445">
    <property type="entry name" value="Tnp_ISXO2-like"/>
</dbReference>
<dbReference type="Proteomes" id="UP000046395">
    <property type="component" value="Unassembled WGS sequence"/>
</dbReference>
<proteinExistence type="predicted"/>
<name>A0A5S6Q3V3_TRIMR</name>
<evidence type="ECO:0000313" key="2">
    <source>
        <dbReference type="Proteomes" id="UP000046395"/>
    </source>
</evidence>
<dbReference type="SMART" id="SM01126">
    <property type="entry name" value="DDE_Tnp_IS1595"/>
    <property type="match status" value="1"/>
</dbReference>
<dbReference type="PANTHER" id="PTHR47163">
    <property type="entry name" value="DDE_TNP_IS1595 DOMAIN-CONTAINING PROTEIN"/>
    <property type="match status" value="1"/>
</dbReference>
<dbReference type="NCBIfam" id="NF033547">
    <property type="entry name" value="transpos_IS1595"/>
    <property type="match status" value="1"/>
</dbReference>
<dbReference type="InterPro" id="IPR053164">
    <property type="entry name" value="IS1016-like_transposase"/>
</dbReference>
<dbReference type="WBParaSite" id="TMUE_0000001916.1">
    <property type="protein sequence ID" value="TMUE_0000001916.1"/>
    <property type="gene ID" value="WBGene00297781"/>
</dbReference>
<dbReference type="AlphaFoldDB" id="A0A5S6Q3V3"/>
<evidence type="ECO:0000313" key="3">
    <source>
        <dbReference type="WBParaSite" id="TMUE_0000001916.1"/>
    </source>
</evidence>
<keyword evidence="2" id="KW-1185">Reference proteome</keyword>
<dbReference type="PANTHER" id="PTHR47163:SF2">
    <property type="entry name" value="SI:DKEY-17M8.2"/>
    <property type="match status" value="1"/>
</dbReference>
<evidence type="ECO:0000259" key="1">
    <source>
        <dbReference type="SMART" id="SM01126"/>
    </source>
</evidence>
<dbReference type="Pfam" id="PF12762">
    <property type="entry name" value="DDE_Tnp_IS1595"/>
    <property type="match status" value="1"/>
</dbReference>
<reference evidence="3" key="1">
    <citation type="submission" date="2019-12" db="UniProtKB">
        <authorList>
            <consortium name="WormBaseParasite"/>
        </authorList>
    </citation>
    <scope>IDENTIFICATION</scope>
</reference>
<feature type="domain" description="ISXO2-like transposase" evidence="1">
    <location>
        <begin position="133"/>
        <end position="275"/>
    </location>
</feature>
<accession>A0A5S6Q3V3</accession>
<sequence length="297" mass="34145">MASVCTFREICLRFKDEDTAIAFFQGKGVLHQQRNCVCGHPMRIAGKKSGQARRWRCYKAHCNKEVSLRTGTWFEGHRSDFRTAALFMYAWSREYTTTEFCSKELGMSSHCAVDWKKSMREVAAEALLQNPLVIGGPGLTVEVDETVFSKRKYQRGRTYPQQWVFGGVCRETGECFLVPVGGRSSQTLIPLIRRYVRPGTTVITDCWGGYRSLAGNGYTHLTVNHSRHFVHPETGAHTQTVESLWAQVKRPNKLRCGTHRSMLDSYLSEFMWRRRLRPHEDPFDKIVENIAAFWPPQ</sequence>